<dbReference type="WBParaSite" id="ACAC_0000132501-mRNA-1">
    <property type="protein sequence ID" value="ACAC_0000132501-mRNA-1"/>
    <property type="gene ID" value="ACAC_0000132501"/>
</dbReference>
<organism evidence="2 3">
    <name type="scientific">Angiostrongylus cantonensis</name>
    <name type="common">Rat lungworm</name>
    <dbReference type="NCBI Taxonomy" id="6313"/>
    <lineage>
        <taxon>Eukaryota</taxon>
        <taxon>Metazoa</taxon>
        <taxon>Ecdysozoa</taxon>
        <taxon>Nematoda</taxon>
        <taxon>Chromadorea</taxon>
        <taxon>Rhabditida</taxon>
        <taxon>Rhabditina</taxon>
        <taxon>Rhabditomorpha</taxon>
        <taxon>Strongyloidea</taxon>
        <taxon>Metastrongylidae</taxon>
        <taxon>Angiostrongylus</taxon>
    </lineage>
</organism>
<evidence type="ECO:0000256" key="1">
    <source>
        <dbReference type="PROSITE-ProRule" id="PRU00023"/>
    </source>
</evidence>
<feature type="repeat" description="ANK" evidence="1">
    <location>
        <begin position="41"/>
        <end position="73"/>
    </location>
</feature>
<evidence type="ECO:0000313" key="2">
    <source>
        <dbReference type="Proteomes" id="UP000035642"/>
    </source>
</evidence>
<dbReference type="InterPro" id="IPR036770">
    <property type="entry name" value="Ankyrin_rpt-contain_sf"/>
</dbReference>
<keyword evidence="2" id="KW-1185">Reference proteome</keyword>
<dbReference type="PANTHER" id="PTHR24192">
    <property type="entry name" value="ANKYRIN REPEAT DOMAIN 40"/>
    <property type="match status" value="1"/>
</dbReference>
<dbReference type="Gene3D" id="1.25.40.20">
    <property type="entry name" value="Ankyrin repeat-containing domain"/>
    <property type="match status" value="1"/>
</dbReference>
<dbReference type="AlphaFoldDB" id="A0A0K0CVG7"/>
<name>A0A0K0CVG7_ANGCA</name>
<dbReference type="SUPFAM" id="SSF48403">
    <property type="entry name" value="Ankyrin repeat"/>
    <property type="match status" value="1"/>
</dbReference>
<dbReference type="STRING" id="6313.A0A0K0CVG7"/>
<accession>A0A0K0CVG7</accession>
<reference evidence="3" key="2">
    <citation type="submission" date="2017-02" db="UniProtKB">
        <authorList>
            <consortium name="WormBaseParasite"/>
        </authorList>
    </citation>
    <scope>IDENTIFICATION</scope>
</reference>
<dbReference type="PROSITE" id="PS50297">
    <property type="entry name" value="ANK_REP_REGION"/>
    <property type="match status" value="1"/>
</dbReference>
<dbReference type="PANTHER" id="PTHR24192:SF3">
    <property type="entry name" value="ANKYRIN REPEAT DOMAIN 40"/>
    <property type="match status" value="1"/>
</dbReference>
<sequence>MQSRNEVQLEFLEQCMVGDECKVTNMLNANIVDTTYHHPINGWTALHWAARRGHESICLLLLRSGFSRELKESDGRTPWEVRRTSSFLLIYKPLYVLIEQTRDAVESNRFVPNYIRHPPFPYSKSSSFEYGTGVSRVLVSPCGAAYYSYGRRDSLNRTRFLLVRTCFSDGKEAFKRVTLPGGASLTQLKKIVEKSVQRGEIEAILTLPDRVRLLFLSTFVSINNRYYLIETFLND</sequence>
<evidence type="ECO:0000313" key="3">
    <source>
        <dbReference type="WBParaSite" id="ACAC_0000132501-mRNA-1"/>
    </source>
</evidence>
<keyword evidence="1" id="KW-0040">ANK repeat</keyword>
<protein>
    <submittedName>
        <fullName evidence="3">ANK_REP_REGION domain-containing protein</fullName>
    </submittedName>
</protein>
<dbReference type="InterPro" id="IPR002110">
    <property type="entry name" value="Ankyrin_rpt"/>
</dbReference>
<dbReference type="Pfam" id="PF00023">
    <property type="entry name" value="Ank"/>
    <property type="match status" value="1"/>
</dbReference>
<proteinExistence type="predicted"/>
<dbReference type="PROSITE" id="PS50088">
    <property type="entry name" value="ANK_REPEAT"/>
    <property type="match status" value="1"/>
</dbReference>
<dbReference type="SMART" id="SM00248">
    <property type="entry name" value="ANK"/>
    <property type="match status" value="1"/>
</dbReference>
<dbReference type="Proteomes" id="UP000035642">
    <property type="component" value="Unassembled WGS sequence"/>
</dbReference>
<dbReference type="InterPro" id="IPR039195">
    <property type="entry name" value="ANKRD40"/>
</dbReference>
<reference evidence="2" key="1">
    <citation type="submission" date="2012-09" db="EMBL/GenBank/DDBJ databases">
        <authorList>
            <person name="Martin A.A."/>
        </authorList>
    </citation>
    <scope>NUCLEOTIDE SEQUENCE</scope>
</reference>